<comment type="caution">
    <text evidence="2">The sequence shown here is derived from an EMBL/GenBank/DDBJ whole genome shotgun (WGS) entry which is preliminary data.</text>
</comment>
<accession>A0A9Q0GCJ0</accession>
<feature type="compositionally biased region" description="Basic and acidic residues" evidence="1">
    <location>
        <begin position="16"/>
        <end position="38"/>
    </location>
</feature>
<sequence>MAAAARGAANMRWRRSKMEEEEREMGNERGSDARDLNQKRLEKRHDLAGVEEKSVFTGFGGDGHWKLKSLAVLNVKHGPGFYYCTVAIEIGKDGFEDVAVVDLSKDDQGLVAGHFGAFYLDA</sequence>
<proteinExistence type="predicted"/>
<evidence type="ECO:0000313" key="3">
    <source>
        <dbReference type="Proteomes" id="UP001141552"/>
    </source>
</evidence>
<reference evidence="2" key="2">
    <citation type="journal article" date="2023" name="Plants (Basel)">
        <title>Annotation of the Turnera subulata (Passifloraceae) Draft Genome Reveals the S-Locus Evolved after the Divergence of Turneroideae from Passifloroideae in a Stepwise Manner.</title>
        <authorList>
            <person name="Henning P.M."/>
            <person name="Roalson E.H."/>
            <person name="Mir W."/>
            <person name="McCubbin A.G."/>
            <person name="Shore J.S."/>
        </authorList>
    </citation>
    <scope>NUCLEOTIDE SEQUENCE</scope>
    <source>
        <strain evidence="2">F60SS</strain>
    </source>
</reference>
<dbReference type="AlphaFoldDB" id="A0A9Q0GCJ0"/>
<evidence type="ECO:0000256" key="1">
    <source>
        <dbReference type="SAM" id="MobiDB-lite"/>
    </source>
</evidence>
<feature type="region of interest" description="Disordered" evidence="1">
    <location>
        <begin position="1"/>
        <end position="38"/>
    </location>
</feature>
<gene>
    <name evidence="2" type="ORF">Tsubulata_047173</name>
</gene>
<name>A0A9Q0GCJ0_9ROSI</name>
<dbReference type="EMBL" id="JAKUCV010001188">
    <property type="protein sequence ID" value="KAJ4847332.1"/>
    <property type="molecule type" value="Genomic_DNA"/>
</dbReference>
<reference evidence="2" key="1">
    <citation type="submission" date="2022-02" db="EMBL/GenBank/DDBJ databases">
        <authorList>
            <person name="Henning P.M."/>
            <person name="McCubbin A.G."/>
            <person name="Shore J.S."/>
        </authorList>
    </citation>
    <scope>NUCLEOTIDE SEQUENCE</scope>
    <source>
        <strain evidence="2">F60SS</strain>
        <tissue evidence="2">Leaves</tissue>
    </source>
</reference>
<dbReference type="OrthoDB" id="3685at2759"/>
<evidence type="ECO:0000313" key="2">
    <source>
        <dbReference type="EMBL" id="KAJ4847332.1"/>
    </source>
</evidence>
<feature type="compositionally biased region" description="Low complexity" evidence="1">
    <location>
        <begin position="1"/>
        <end position="11"/>
    </location>
</feature>
<organism evidence="2 3">
    <name type="scientific">Turnera subulata</name>
    <dbReference type="NCBI Taxonomy" id="218843"/>
    <lineage>
        <taxon>Eukaryota</taxon>
        <taxon>Viridiplantae</taxon>
        <taxon>Streptophyta</taxon>
        <taxon>Embryophyta</taxon>
        <taxon>Tracheophyta</taxon>
        <taxon>Spermatophyta</taxon>
        <taxon>Magnoliopsida</taxon>
        <taxon>eudicotyledons</taxon>
        <taxon>Gunneridae</taxon>
        <taxon>Pentapetalae</taxon>
        <taxon>rosids</taxon>
        <taxon>fabids</taxon>
        <taxon>Malpighiales</taxon>
        <taxon>Passifloraceae</taxon>
        <taxon>Turnera</taxon>
    </lineage>
</organism>
<keyword evidence="3" id="KW-1185">Reference proteome</keyword>
<dbReference type="Proteomes" id="UP001141552">
    <property type="component" value="Unassembled WGS sequence"/>
</dbReference>
<protein>
    <submittedName>
        <fullName evidence="2">Uncharacterized protein</fullName>
    </submittedName>
</protein>